<dbReference type="InterPro" id="IPR006600">
    <property type="entry name" value="HTH_CenpB_DNA-bd_dom"/>
</dbReference>
<proteinExistence type="predicted"/>
<dbReference type="PROSITE" id="PS51253">
    <property type="entry name" value="HTH_CENPB"/>
    <property type="match status" value="1"/>
</dbReference>
<evidence type="ECO:0000313" key="4">
    <source>
        <dbReference type="EMBL" id="KAL3667711.1"/>
    </source>
</evidence>
<feature type="compositionally biased region" description="Basic and acidic residues" evidence="2">
    <location>
        <begin position="30"/>
        <end position="49"/>
    </location>
</feature>
<evidence type="ECO:0000313" key="5">
    <source>
        <dbReference type="Proteomes" id="UP001632037"/>
    </source>
</evidence>
<feature type="compositionally biased region" description="Low complexity" evidence="2">
    <location>
        <begin position="145"/>
        <end position="156"/>
    </location>
</feature>
<feature type="compositionally biased region" description="Polar residues" evidence="2">
    <location>
        <begin position="129"/>
        <end position="144"/>
    </location>
</feature>
<feature type="domain" description="HTH CENPB-type" evidence="3">
    <location>
        <begin position="41"/>
        <end position="112"/>
    </location>
</feature>
<keyword evidence="1" id="KW-0238">DNA-binding</keyword>
<evidence type="ECO:0000256" key="1">
    <source>
        <dbReference type="ARBA" id="ARBA00023125"/>
    </source>
</evidence>
<sequence>MDSYSGGQAARVTLTGWRDKYSDATLSTIKDPRDCQGRSREKGGGRKRKMEEFELDAIGYLDERLSEGVNVTHALMLQHSRTKYPAFGLKEGKAQRSWIVRFLKRYKPSPTTDPIDTPPRLPTIPDSSIAPQSSDASVAGQQKEATAVTASSTTAGSTLTCEKGRYQQTDSTPNVYRSQNTNLSWIEDTRGSLLASHLPSPSLQHPLAAWSLRSGGSPRS</sequence>
<comment type="caution">
    <text evidence="4">The sequence shown here is derived from an EMBL/GenBank/DDBJ whole genome shotgun (WGS) entry which is preliminary data.</text>
</comment>
<dbReference type="Proteomes" id="UP001632037">
    <property type="component" value="Unassembled WGS sequence"/>
</dbReference>
<dbReference type="GO" id="GO:0003677">
    <property type="term" value="F:DNA binding"/>
    <property type="evidence" value="ECO:0007669"/>
    <property type="project" value="UniProtKB-KW"/>
</dbReference>
<feature type="region of interest" description="Disordered" evidence="2">
    <location>
        <begin position="108"/>
        <end position="156"/>
    </location>
</feature>
<evidence type="ECO:0000259" key="3">
    <source>
        <dbReference type="PROSITE" id="PS51253"/>
    </source>
</evidence>
<accession>A0ABD3FN12</accession>
<reference evidence="4 5" key="1">
    <citation type="submission" date="2024-09" db="EMBL/GenBank/DDBJ databases">
        <title>Genome sequencing and assembly of Phytophthora oleae, isolate VK10A, causative agent of rot of olive drupes.</title>
        <authorList>
            <person name="Conti Taguali S."/>
            <person name="Riolo M."/>
            <person name="La Spada F."/>
            <person name="Cacciola S.O."/>
            <person name="Dionisio G."/>
        </authorList>
    </citation>
    <scope>NUCLEOTIDE SEQUENCE [LARGE SCALE GENOMIC DNA]</scope>
    <source>
        <strain evidence="4 5">VK10A</strain>
    </source>
</reference>
<dbReference type="EMBL" id="JBIMZQ010000013">
    <property type="protein sequence ID" value="KAL3667711.1"/>
    <property type="molecule type" value="Genomic_DNA"/>
</dbReference>
<gene>
    <name evidence="4" type="ORF">V7S43_007264</name>
</gene>
<organism evidence="4 5">
    <name type="scientific">Phytophthora oleae</name>
    <dbReference type="NCBI Taxonomy" id="2107226"/>
    <lineage>
        <taxon>Eukaryota</taxon>
        <taxon>Sar</taxon>
        <taxon>Stramenopiles</taxon>
        <taxon>Oomycota</taxon>
        <taxon>Peronosporomycetes</taxon>
        <taxon>Peronosporales</taxon>
        <taxon>Peronosporaceae</taxon>
        <taxon>Phytophthora</taxon>
    </lineage>
</organism>
<name>A0ABD3FN12_9STRA</name>
<keyword evidence="5" id="KW-1185">Reference proteome</keyword>
<feature type="region of interest" description="Disordered" evidence="2">
    <location>
        <begin position="28"/>
        <end position="49"/>
    </location>
</feature>
<evidence type="ECO:0000256" key="2">
    <source>
        <dbReference type="SAM" id="MobiDB-lite"/>
    </source>
</evidence>
<protein>
    <recommendedName>
        <fullName evidence="3">HTH CENPB-type domain-containing protein</fullName>
    </recommendedName>
</protein>
<dbReference type="AlphaFoldDB" id="A0ABD3FN12"/>